<organism evidence="2 3">
    <name type="scientific">Gordonia phage VanLee</name>
    <dbReference type="NCBI Taxonomy" id="2845816"/>
    <lineage>
        <taxon>Viruses</taxon>
        <taxon>Duplodnaviria</taxon>
        <taxon>Heunggongvirae</taxon>
        <taxon>Uroviricota</taxon>
        <taxon>Caudoviricetes</taxon>
        <taxon>Kruegerviridae</taxon>
        <taxon>Vanleevirus</taxon>
        <taxon>Vanleevirus vanlee</taxon>
    </lineage>
</organism>
<accession>A0A8F2DAJ6</accession>
<gene>
    <name evidence="2" type="primary">151</name>
    <name evidence="2" type="ORF">SEA_VANLEE_151</name>
</gene>
<keyword evidence="1" id="KW-1133">Transmembrane helix</keyword>
<evidence type="ECO:0000313" key="2">
    <source>
        <dbReference type="EMBL" id="QWS68267.1"/>
    </source>
</evidence>
<dbReference type="Proteomes" id="UP000683422">
    <property type="component" value="Segment"/>
</dbReference>
<dbReference type="GeneID" id="80020564"/>
<reference evidence="2" key="1">
    <citation type="submission" date="2021-04" db="EMBL/GenBank/DDBJ databases">
        <authorList>
            <person name="Barnhill K.B."/>
            <person name="Biggs A.M."/>
            <person name="Bland J."/>
            <person name="Choudhary H.M."/>
            <person name="Crogan R.E."/>
            <person name="Finocchiaro A.B."/>
            <person name="Franco V."/>
            <person name="Fuller T.A."/>
            <person name="Hanwacker C.G."/>
            <person name="Howard Z.E."/>
            <person name="Iqbal M."/>
            <person name="Mathew A.M."/>
            <person name="Miller S."/>
            <person name="Padhye S."/>
            <person name="Rainey E."/>
            <person name="Rodriguez A."/>
            <person name="Stewart E."/>
            <person name="Otero L.A."/>
            <person name="Chase M.A."/>
            <person name="Pollenz R.S."/>
            <person name="Garlena R.A."/>
            <person name="Russell D.A."/>
            <person name="Jacobs-Sera D."/>
            <person name="Hatfull G.F."/>
        </authorList>
    </citation>
    <scope>NUCLEOTIDE SEQUENCE</scope>
</reference>
<proteinExistence type="predicted"/>
<evidence type="ECO:0000256" key="1">
    <source>
        <dbReference type="SAM" id="Phobius"/>
    </source>
</evidence>
<protein>
    <submittedName>
        <fullName evidence="2">Membrane protein</fullName>
    </submittedName>
</protein>
<keyword evidence="1" id="KW-0472">Membrane</keyword>
<name>A0A8F2DAJ6_9CAUD</name>
<dbReference type="KEGG" id="vg:80020564"/>
<feature type="transmembrane region" description="Helical" evidence="1">
    <location>
        <begin position="20"/>
        <end position="38"/>
    </location>
</feature>
<evidence type="ECO:0000313" key="3">
    <source>
        <dbReference type="Proteomes" id="UP000683422"/>
    </source>
</evidence>
<sequence>MTSHRAQKIGFWRSQFIADVKGMAAVIAICLLLSLDYVR</sequence>
<keyword evidence="1" id="KW-0812">Transmembrane</keyword>
<keyword evidence="3" id="KW-1185">Reference proteome</keyword>
<dbReference type="EMBL" id="MZ028627">
    <property type="protein sequence ID" value="QWS68267.1"/>
    <property type="molecule type" value="Genomic_DNA"/>
</dbReference>
<dbReference type="RefSeq" id="YP_010755891.1">
    <property type="nucleotide sequence ID" value="NC_073474.1"/>
</dbReference>